<dbReference type="GO" id="GO:0030170">
    <property type="term" value="F:pyridoxal phosphate binding"/>
    <property type="evidence" value="ECO:0007669"/>
    <property type="project" value="InterPro"/>
</dbReference>
<keyword evidence="5 6" id="KW-0663">Pyridoxal phosphate</keyword>
<dbReference type="FunFam" id="3.40.640.10:FF:000014">
    <property type="entry name" value="Adenosylmethionine-8-amino-7-oxononanoate aminotransferase, probable"/>
    <property type="match status" value="1"/>
</dbReference>
<comment type="caution">
    <text evidence="7">The sequence shown here is derived from an EMBL/GenBank/DDBJ whole genome shotgun (WGS) entry which is preliminary data.</text>
</comment>
<dbReference type="GO" id="GO:0004015">
    <property type="term" value="F:adenosylmethionine-8-amino-7-oxononanoate transaminase activity"/>
    <property type="evidence" value="ECO:0007669"/>
    <property type="project" value="TreeGrafter"/>
</dbReference>
<dbReference type="InterPro" id="IPR015424">
    <property type="entry name" value="PyrdxlP-dep_Trfase"/>
</dbReference>
<evidence type="ECO:0000313" key="8">
    <source>
        <dbReference type="Proteomes" id="UP000782519"/>
    </source>
</evidence>
<dbReference type="PROSITE" id="PS00600">
    <property type="entry name" value="AA_TRANSFER_CLASS_3"/>
    <property type="match status" value="1"/>
</dbReference>
<reference evidence="7" key="1">
    <citation type="submission" date="2020-07" db="EMBL/GenBank/DDBJ databases">
        <title>Huge and variable diversity of episymbiotic CPR bacteria and DPANN archaea in groundwater ecosystems.</title>
        <authorList>
            <person name="He C.Y."/>
            <person name="Keren R."/>
            <person name="Whittaker M."/>
            <person name="Farag I.F."/>
            <person name="Doudna J."/>
            <person name="Cate J.H.D."/>
            <person name="Banfield J.F."/>
        </authorList>
    </citation>
    <scope>NUCLEOTIDE SEQUENCE</scope>
    <source>
        <strain evidence="7">NC_groundwater_1818_Pr3_B-0.1um_66_35</strain>
    </source>
</reference>
<evidence type="ECO:0000256" key="3">
    <source>
        <dbReference type="ARBA" id="ARBA00022576"/>
    </source>
</evidence>
<dbReference type="EMBL" id="JACRJB010000012">
    <property type="protein sequence ID" value="MBI5128555.1"/>
    <property type="molecule type" value="Genomic_DNA"/>
</dbReference>
<keyword evidence="3 7" id="KW-0032">Aminotransferase</keyword>
<dbReference type="AlphaFoldDB" id="A0A933W055"/>
<comment type="cofactor">
    <cofactor evidence="1">
        <name>pyridoxal 5'-phosphate</name>
        <dbReference type="ChEBI" id="CHEBI:597326"/>
    </cofactor>
</comment>
<keyword evidence="4" id="KW-0808">Transferase</keyword>
<dbReference type="NCBIfam" id="NF004767">
    <property type="entry name" value="PRK06105.1"/>
    <property type="match status" value="1"/>
</dbReference>
<dbReference type="PANTHER" id="PTHR42684">
    <property type="entry name" value="ADENOSYLMETHIONINE-8-AMINO-7-OXONONANOATE AMINOTRANSFERASE"/>
    <property type="match status" value="1"/>
</dbReference>
<evidence type="ECO:0000256" key="6">
    <source>
        <dbReference type="RuleBase" id="RU003560"/>
    </source>
</evidence>
<name>A0A933W055_RHOPL</name>
<dbReference type="PANTHER" id="PTHR42684:SF3">
    <property type="entry name" value="ADENOSYLMETHIONINE-8-AMINO-7-OXONONANOATE AMINOTRANSFERASE"/>
    <property type="match status" value="1"/>
</dbReference>
<dbReference type="PIRSF" id="PIRSF000521">
    <property type="entry name" value="Transaminase_4ab_Lys_Orn"/>
    <property type="match status" value="1"/>
</dbReference>
<dbReference type="InterPro" id="IPR015422">
    <property type="entry name" value="PyrdxlP-dep_Trfase_small"/>
</dbReference>
<evidence type="ECO:0000256" key="4">
    <source>
        <dbReference type="ARBA" id="ARBA00022679"/>
    </source>
</evidence>
<dbReference type="Gene3D" id="3.90.1150.10">
    <property type="entry name" value="Aspartate Aminotransferase, domain 1"/>
    <property type="match status" value="1"/>
</dbReference>
<dbReference type="NCBIfam" id="NF005682">
    <property type="entry name" value="PRK07480.1"/>
    <property type="match status" value="1"/>
</dbReference>
<accession>A0A933W055</accession>
<dbReference type="GO" id="GO:0009448">
    <property type="term" value="P:gamma-aminobutyric acid metabolic process"/>
    <property type="evidence" value="ECO:0007669"/>
    <property type="project" value="TreeGrafter"/>
</dbReference>
<evidence type="ECO:0000313" key="7">
    <source>
        <dbReference type="EMBL" id="MBI5128555.1"/>
    </source>
</evidence>
<organism evidence="7 8">
    <name type="scientific">Rhodopseudomonas palustris</name>
    <dbReference type="NCBI Taxonomy" id="1076"/>
    <lineage>
        <taxon>Bacteria</taxon>
        <taxon>Pseudomonadati</taxon>
        <taxon>Pseudomonadota</taxon>
        <taxon>Alphaproteobacteria</taxon>
        <taxon>Hyphomicrobiales</taxon>
        <taxon>Nitrobacteraceae</taxon>
        <taxon>Rhodopseudomonas</taxon>
    </lineage>
</organism>
<dbReference type="Gene3D" id="3.40.640.10">
    <property type="entry name" value="Type I PLP-dependent aspartate aminotransferase-like (Major domain)"/>
    <property type="match status" value="1"/>
</dbReference>
<sequence length="463" mass="50381">MNETAASKELRELDVQHLLHPYTNPRQHEQAGPIVIERGEGVFVYDTNGQRYLEGLAGLWSVAVGFGEQRLVDAATKQMSTLPFYHLFAHKSHSPAIRLADKLCAMAPGRLTHVLFSNSGSEANDSVVKLVWFYNNSLGRPEKKKFIARKNGYHGVTVASGSLTGLPANHNAFDLPKIPVIHLECPHYYRFGRDGETEQQFTDRLIQELEDTILAEGPETIAAFIGEPVMGAGGVLVPPAGYWPRVQAVCRKYDVLLVADEVITGFGRLGTMFASDHYGIEPDILVVSKQITSSYQPLGAVLFSQKIYQAVADKAGALGTFAHGLTASGHPVATAVALENLAIIEERGLVANAREVGAYMREKLGAFRSHPLVGEVRGEGLIAAVELVADKASKRKFDPVGKVGGYLFGRGHEHGLIARNLGDSFAFCPPLIISKAEIDLMLTMFSKALDETYSWAKSQGLAQ</sequence>
<dbReference type="GO" id="GO:0009102">
    <property type="term" value="P:biotin biosynthetic process"/>
    <property type="evidence" value="ECO:0007669"/>
    <property type="project" value="TreeGrafter"/>
</dbReference>
<dbReference type="InterPro" id="IPR005814">
    <property type="entry name" value="Aminotrans_3"/>
</dbReference>
<dbReference type="SUPFAM" id="SSF53383">
    <property type="entry name" value="PLP-dependent transferases"/>
    <property type="match status" value="1"/>
</dbReference>
<proteinExistence type="inferred from homology"/>
<dbReference type="InterPro" id="IPR049704">
    <property type="entry name" value="Aminotrans_3_PPA_site"/>
</dbReference>
<dbReference type="InterPro" id="IPR015421">
    <property type="entry name" value="PyrdxlP-dep_Trfase_major"/>
</dbReference>
<gene>
    <name evidence="7" type="ORF">HZA66_03865</name>
</gene>
<comment type="similarity">
    <text evidence="2 6">Belongs to the class-III pyridoxal-phosphate-dependent aminotransferase family.</text>
</comment>
<evidence type="ECO:0000256" key="5">
    <source>
        <dbReference type="ARBA" id="ARBA00022898"/>
    </source>
</evidence>
<evidence type="ECO:0000256" key="1">
    <source>
        <dbReference type="ARBA" id="ARBA00001933"/>
    </source>
</evidence>
<evidence type="ECO:0000256" key="2">
    <source>
        <dbReference type="ARBA" id="ARBA00008954"/>
    </source>
</evidence>
<dbReference type="CDD" id="cd00610">
    <property type="entry name" value="OAT_like"/>
    <property type="match status" value="1"/>
</dbReference>
<dbReference type="Pfam" id="PF00202">
    <property type="entry name" value="Aminotran_3"/>
    <property type="match status" value="1"/>
</dbReference>
<protein>
    <submittedName>
        <fullName evidence="7">Aspartate aminotransferase family protein</fullName>
    </submittedName>
</protein>
<dbReference type="Proteomes" id="UP000782519">
    <property type="component" value="Unassembled WGS sequence"/>
</dbReference>